<name>A0A6B2L4W2_9EUKA</name>
<dbReference type="EMBL" id="GIBP01003045">
    <property type="protein sequence ID" value="NDV32014.1"/>
    <property type="molecule type" value="Transcribed_RNA"/>
</dbReference>
<dbReference type="InterPro" id="IPR003591">
    <property type="entry name" value="Leu-rich_rpt_typical-subtyp"/>
</dbReference>
<dbReference type="PROSITE" id="PS51450">
    <property type="entry name" value="LRR"/>
    <property type="match status" value="3"/>
</dbReference>
<dbReference type="PROSITE" id="PS50132">
    <property type="entry name" value="RGS"/>
    <property type="match status" value="1"/>
</dbReference>
<dbReference type="SMART" id="SM00369">
    <property type="entry name" value="LRR_TYP"/>
    <property type="match status" value="5"/>
</dbReference>
<dbReference type="InterPro" id="IPR044926">
    <property type="entry name" value="RGS_subdomain_2"/>
</dbReference>
<keyword evidence="2" id="KW-0677">Repeat</keyword>
<dbReference type="InterPro" id="IPR016137">
    <property type="entry name" value="RGS"/>
</dbReference>
<reference evidence="4" key="1">
    <citation type="journal article" date="2020" name="J. Eukaryot. Microbiol.">
        <title>De novo Sequencing, Assembly and Annotation of the Transcriptome for the Free-Living Testate Amoeba Arcella intermedia.</title>
        <authorList>
            <person name="Ribeiro G.M."/>
            <person name="Porfirio-Sousa A.L."/>
            <person name="Maurer-Alcala X.X."/>
            <person name="Katz L.A."/>
            <person name="Lahr D.J.G."/>
        </authorList>
    </citation>
    <scope>NUCLEOTIDE SEQUENCE</scope>
</reference>
<evidence type="ECO:0000313" key="4">
    <source>
        <dbReference type="EMBL" id="NDV32014.1"/>
    </source>
</evidence>
<evidence type="ECO:0000256" key="1">
    <source>
        <dbReference type="ARBA" id="ARBA00022614"/>
    </source>
</evidence>
<dbReference type="Gene3D" id="3.80.10.10">
    <property type="entry name" value="Ribonuclease Inhibitor"/>
    <property type="match status" value="1"/>
</dbReference>
<feature type="domain" description="RGS" evidence="3">
    <location>
        <begin position="210"/>
        <end position="277"/>
    </location>
</feature>
<dbReference type="Gene3D" id="1.10.196.10">
    <property type="match status" value="1"/>
</dbReference>
<protein>
    <recommendedName>
        <fullName evidence="3">RGS domain-containing protein</fullName>
    </recommendedName>
</protein>
<sequence>MNLSKRGIKDLVLDTKKPRFLSFCTNLQKIELQHNKIETIPTLIANDILLSSSLVHTLTDLNLSHNRLSTLPHPFFALVNLRTLRLDHNNLIFIPSKILQLVSLESLELDHNEIRLIPWAWDVLPHLRLFDISHNELRSLPNPIGSLKLEDFKIGHNAFVNEELNEDMELADLLHLIKTQQIPEEYQKEADNHLVQLVLEKLSLTTDQDLFDYLLKDTKAFQSFEQFLISEKMEYDFKFWIAVESFRKRYNSSDSTDEKLTKPVLKDAVSIFIDYFSHLTSIDEPQRKQLSTLFTNGKTFPYGINKNIYNSTQTKVFKRLCTSISKWKYTPSGIASVRDFPIIVDKDKAKKQMEVLHGQHKWHKCTEKHDKKDCIPKMEKFPVSCGVCNRTSSIADLEETITVCLGCRALICSDCMFYRPCPSYQV</sequence>
<organism evidence="4">
    <name type="scientific">Arcella intermedia</name>
    <dbReference type="NCBI Taxonomy" id="1963864"/>
    <lineage>
        <taxon>Eukaryota</taxon>
        <taxon>Amoebozoa</taxon>
        <taxon>Tubulinea</taxon>
        <taxon>Elardia</taxon>
        <taxon>Arcellinida</taxon>
        <taxon>Sphaerothecina</taxon>
        <taxon>Arcellidae</taxon>
        <taxon>Arcella</taxon>
    </lineage>
</organism>
<accession>A0A6B2L4W2</accession>
<dbReference type="GO" id="GO:0005737">
    <property type="term" value="C:cytoplasm"/>
    <property type="evidence" value="ECO:0007669"/>
    <property type="project" value="TreeGrafter"/>
</dbReference>
<evidence type="ECO:0000256" key="2">
    <source>
        <dbReference type="ARBA" id="ARBA00022737"/>
    </source>
</evidence>
<dbReference type="InterPro" id="IPR001611">
    <property type="entry name" value="Leu-rich_rpt"/>
</dbReference>
<dbReference type="Pfam" id="PF13855">
    <property type="entry name" value="LRR_8"/>
    <property type="match status" value="1"/>
</dbReference>
<dbReference type="InterPro" id="IPR050216">
    <property type="entry name" value="LRR_domain-containing"/>
</dbReference>
<dbReference type="SUPFAM" id="SSF48097">
    <property type="entry name" value="Regulator of G-protein signaling, RGS"/>
    <property type="match status" value="1"/>
</dbReference>
<dbReference type="PANTHER" id="PTHR48051">
    <property type="match status" value="1"/>
</dbReference>
<evidence type="ECO:0000259" key="3">
    <source>
        <dbReference type="PROSITE" id="PS50132"/>
    </source>
</evidence>
<dbReference type="InterPro" id="IPR024066">
    <property type="entry name" value="RGS_subdom1/3"/>
</dbReference>
<proteinExistence type="predicted"/>
<dbReference type="SUPFAM" id="SSF52058">
    <property type="entry name" value="L domain-like"/>
    <property type="match status" value="1"/>
</dbReference>
<dbReference type="Gene3D" id="1.10.167.10">
    <property type="entry name" value="Regulator of G-protein Signalling 4, domain 2"/>
    <property type="match status" value="1"/>
</dbReference>
<keyword evidence="1" id="KW-0433">Leucine-rich repeat</keyword>
<dbReference type="PANTHER" id="PTHR48051:SF1">
    <property type="entry name" value="RAS SUPPRESSOR PROTEIN 1"/>
    <property type="match status" value="1"/>
</dbReference>
<dbReference type="Pfam" id="PF00615">
    <property type="entry name" value="RGS"/>
    <property type="match status" value="1"/>
</dbReference>
<dbReference type="AlphaFoldDB" id="A0A6B2L4W2"/>
<dbReference type="InterPro" id="IPR032675">
    <property type="entry name" value="LRR_dom_sf"/>
</dbReference>
<dbReference type="InterPro" id="IPR036305">
    <property type="entry name" value="RGS_sf"/>
</dbReference>